<dbReference type="AlphaFoldDB" id="A0A1D8GDM2"/>
<evidence type="ECO:0000256" key="3">
    <source>
        <dbReference type="ARBA" id="ARBA00022840"/>
    </source>
</evidence>
<dbReference type="KEGG" id="gfe:Gferi_05220"/>
<dbReference type="EMBL" id="CP017269">
    <property type="protein sequence ID" value="AOT69009.1"/>
    <property type="molecule type" value="Genomic_DNA"/>
</dbReference>
<evidence type="ECO:0000256" key="2">
    <source>
        <dbReference type="ARBA" id="ARBA00022741"/>
    </source>
</evidence>
<evidence type="ECO:0000313" key="5">
    <source>
        <dbReference type="EMBL" id="AOT69009.1"/>
    </source>
</evidence>
<dbReference type="InterPro" id="IPR050166">
    <property type="entry name" value="ABC_transporter_ATP-bind"/>
</dbReference>
<evidence type="ECO:0000256" key="1">
    <source>
        <dbReference type="ARBA" id="ARBA00022448"/>
    </source>
</evidence>
<keyword evidence="3" id="KW-0067">ATP-binding</keyword>
<keyword evidence="1" id="KW-0813">Transport</keyword>
<dbReference type="PROSITE" id="PS50893">
    <property type="entry name" value="ABC_TRANSPORTER_2"/>
    <property type="match status" value="1"/>
</dbReference>
<dbReference type="InterPro" id="IPR003439">
    <property type="entry name" value="ABC_transporter-like_ATP-bd"/>
</dbReference>
<dbReference type="PANTHER" id="PTHR42788">
    <property type="entry name" value="TAURINE IMPORT ATP-BINDING PROTEIN-RELATED"/>
    <property type="match status" value="1"/>
</dbReference>
<keyword evidence="6" id="KW-1185">Reference proteome</keyword>
<reference evidence="5 6" key="1">
    <citation type="submission" date="2016-09" db="EMBL/GenBank/DDBJ databases">
        <title>Genomic analysis reveals versatility of anaerobic energy metabolism of Geosporobacter ferrireducens IRF9 of phylum Firmicutes.</title>
        <authorList>
            <person name="Kim S.-J."/>
        </authorList>
    </citation>
    <scope>NUCLEOTIDE SEQUENCE [LARGE SCALE GENOMIC DNA]</scope>
    <source>
        <strain evidence="5 6">IRF9</strain>
    </source>
</reference>
<dbReference type="GO" id="GO:0016887">
    <property type="term" value="F:ATP hydrolysis activity"/>
    <property type="evidence" value="ECO:0007669"/>
    <property type="project" value="InterPro"/>
</dbReference>
<dbReference type="Proteomes" id="UP000095743">
    <property type="component" value="Chromosome"/>
</dbReference>
<proteinExistence type="predicted"/>
<dbReference type="SUPFAM" id="SSF52540">
    <property type="entry name" value="P-loop containing nucleoside triphosphate hydrolases"/>
    <property type="match status" value="1"/>
</dbReference>
<dbReference type="InterPro" id="IPR027417">
    <property type="entry name" value="P-loop_NTPase"/>
</dbReference>
<name>A0A1D8GDM2_9FIRM</name>
<organism evidence="5 6">
    <name type="scientific">Geosporobacter ferrireducens</name>
    <dbReference type="NCBI Taxonomy" id="1424294"/>
    <lineage>
        <taxon>Bacteria</taxon>
        <taxon>Bacillati</taxon>
        <taxon>Bacillota</taxon>
        <taxon>Clostridia</taxon>
        <taxon>Peptostreptococcales</taxon>
        <taxon>Thermotaleaceae</taxon>
        <taxon>Geosporobacter</taxon>
    </lineage>
</organism>
<evidence type="ECO:0000259" key="4">
    <source>
        <dbReference type="PROSITE" id="PS50893"/>
    </source>
</evidence>
<dbReference type="Pfam" id="PF00005">
    <property type="entry name" value="ABC_tran"/>
    <property type="match status" value="1"/>
</dbReference>
<dbReference type="PANTHER" id="PTHR42788:SF13">
    <property type="entry name" value="ALIPHATIC SULFONATES IMPORT ATP-BINDING PROTEIN SSUB"/>
    <property type="match status" value="1"/>
</dbReference>
<dbReference type="GO" id="GO:0005524">
    <property type="term" value="F:ATP binding"/>
    <property type="evidence" value="ECO:0007669"/>
    <property type="project" value="UniProtKB-KW"/>
</dbReference>
<accession>A0A1D8GDM2</accession>
<keyword evidence="2" id="KW-0547">Nucleotide-binding</keyword>
<dbReference type="STRING" id="1424294.Gferi_05220"/>
<protein>
    <submittedName>
        <fullName evidence="5">ABC transporter</fullName>
    </submittedName>
</protein>
<dbReference type="SMART" id="SM00382">
    <property type="entry name" value="AAA"/>
    <property type="match status" value="1"/>
</dbReference>
<sequence>MHFRKIIEGKQIIKGGPRLKLEGVNKNYEEIRVLHNLNLTIEDKEITCILGPSGCGKSTLLNIMAGIIKPDAGSVKGDKKKVGYVFQEDRLLPWKTVYENIKIVNKKASDLKLKSLINIVGLNHFENKYPAQLSGGMRQRCSIARAFNFESEMLLMDEPFKSLDYDLRMNMVKSLIDIWHKWNNSIVFVTHEIDEALLLGNKIVVLTKNPCTVEEIININIPQRLRNLEDRELINIRTKLIRILSKQKKAHTYKSA</sequence>
<dbReference type="Gene3D" id="3.40.50.300">
    <property type="entry name" value="P-loop containing nucleotide triphosphate hydrolases"/>
    <property type="match status" value="1"/>
</dbReference>
<evidence type="ECO:0000313" key="6">
    <source>
        <dbReference type="Proteomes" id="UP000095743"/>
    </source>
</evidence>
<dbReference type="CDD" id="cd03293">
    <property type="entry name" value="ABC_NrtD_SsuB_transporters"/>
    <property type="match status" value="1"/>
</dbReference>
<dbReference type="InterPro" id="IPR003593">
    <property type="entry name" value="AAA+_ATPase"/>
</dbReference>
<gene>
    <name evidence="5" type="ORF">Gferi_05220</name>
</gene>
<feature type="domain" description="ABC transporter" evidence="4">
    <location>
        <begin position="19"/>
        <end position="233"/>
    </location>
</feature>